<reference evidence="1" key="1">
    <citation type="submission" date="2023-08" db="EMBL/GenBank/DDBJ databases">
        <authorList>
            <person name="Chen Y."/>
            <person name="Shah S."/>
            <person name="Dougan E. K."/>
            <person name="Thang M."/>
            <person name="Chan C."/>
        </authorList>
    </citation>
    <scope>NUCLEOTIDE SEQUENCE</scope>
</reference>
<proteinExistence type="predicted"/>
<dbReference type="Proteomes" id="UP001178507">
    <property type="component" value="Unassembled WGS sequence"/>
</dbReference>
<sequence>MRRAQRWRLGERLLSLLDEAGLERSVVASSSALSRWAPPMCWPCGSCAAWLRLCASSFGLK</sequence>
<comment type="caution">
    <text evidence="1">The sequence shown here is derived from an EMBL/GenBank/DDBJ whole genome shotgun (WGS) entry which is preliminary data.</text>
</comment>
<gene>
    <name evidence="1" type="ORF">EVOR1521_LOCUS3341</name>
</gene>
<dbReference type="AlphaFoldDB" id="A0AA36MIK8"/>
<evidence type="ECO:0000313" key="2">
    <source>
        <dbReference type="Proteomes" id="UP001178507"/>
    </source>
</evidence>
<accession>A0AA36MIK8</accession>
<name>A0AA36MIK8_9DINO</name>
<protein>
    <submittedName>
        <fullName evidence="1">Uncharacterized protein</fullName>
    </submittedName>
</protein>
<keyword evidence="2" id="KW-1185">Reference proteome</keyword>
<dbReference type="EMBL" id="CAUJNA010000202">
    <property type="protein sequence ID" value="CAJ1373559.1"/>
    <property type="molecule type" value="Genomic_DNA"/>
</dbReference>
<organism evidence="1 2">
    <name type="scientific">Effrenium voratum</name>
    <dbReference type="NCBI Taxonomy" id="2562239"/>
    <lineage>
        <taxon>Eukaryota</taxon>
        <taxon>Sar</taxon>
        <taxon>Alveolata</taxon>
        <taxon>Dinophyceae</taxon>
        <taxon>Suessiales</taxon>
        <taxon>Symbiodiniaceae</taxon>
        <taxon>Effrenium</taxon>
    </lineage>
</organism>
<evidence type="ECO:0000313" key="1">
    <source>
        <dbReference type="EMBL" id="CAJ1373559.1"/>
    </source>
</evidence>